<dbReference type="SUPFAM" id="SSF47616">
    <property type="entry name" value="GST C-terminal domain-like"/>
    <property type="match status" value="1"/>
</dbReference>
<dbReference type="InterPro" id="IPR004046">
    <property type="entry name" value="GST_C"/>
</dbReference>
<dbReference type="AlphaFoldDB" id="A0A1N6HAR6"/>
<dbReference type="PROSITE" id="PS50404">
    <property type="entry name" value="GST_NTER"/>
    <property type="match status" value="1"/>
</dbReference>
<protein>
    <submittedName>
        <fullName evidence="4">Glutathione S-transferase</fullName>
    </submittedName>
</protein>
<dbReference type="InterPro" id="IPR036282">
    <property type="entry name" value="Glutathione-S-Trfase_C_sf"/>
</dbReference>
<dbReference type="STRING" id="1217970.SAMN05444002_3225"/>
<dbReference type="InterPro" id="IPR040079">
    <property type="entry name" value="Glutathione_S-Trfase"/>
</dbReference>
<dbReference type="Pfam" id="PF02798">
    <property type="entry name" value="GST_N"/>
    <property type="match status" value="1"/>
</dbReference>
<keyword evidence="4" id="KW-0808">Transferase</keyword>
<evidence type="ECO:0000313" key="4">
    <source>
        <dbReference type="EMBL" id="SIO16924.1"/>
    </source>
</evidence>
<evidence type="ECO:0000256" key="1">
    <source>
        <dbReference type="RuleBase" id="RU003494"/>
    </source>
</evidence>
<dbReference type="RefSeq" id="WP_074257149.1">
    <property type="nucleotide sequence ID" value="NZ_FSRL01000001.1"/>
</dbReference>
<dbReference type="OrthoDB" id="9811242at2"/>
<comment type="similarity">
    <text evidence="1">Belongs to the GST superfamily.</text>
</comment>
<name>A0A1N6HAR6_9RHOB</name>
<dbReference type="SUPFAM" id="SSF52833">
    <property type="entry name" value="Thioredoxin-like"/>
    <property type="match status" value="1"/>
</dbReference>
<dbReference type="Pfam" id="PF00043">
    <property type="entry name" value="GST_C"/>
    <property type="match status" value="1"/>
</dbReference>
<feature type="domain" description="GST N-terminal" evidence="2">
    <location>
        <begin position="11"/>
        <end position="90"/>
    </location>
</feature>
<dbReference type="PROSITE" id="PS50405">
    <property type="entry name" value="GST_CTER"/>
    <property type="match status" value="1"/>
</dbReference>
<dbReference type="SFLD" id="SFLDG00358">
    <property type="entry name" value="Main_(cytGST)"/>
    <property type="match status" value="1"/>
</dbReference>
<dbReference type="InterPro" id="IPR004045">
    <property type="entry name" value="Glutathione_S-Trfase_N"/>
</dbReference>
<dbReference type="CDD" id="cd03046">
    <property type="entry name" value="GST_N_GTT1_like"/>
    <property type="match status" value="1"/>
</dbReference>
<dbReference type="Gene3D" id="1.20.1050.10">
    <property type="match status" value="1"/>
</dbReference>
<evidence type="ECO:0000259" key="3">
    <source>
        <dbReference type="PROSITE" id="PS50405"/>
    </source>
</evidence>
<dbReference type="InterPro" id="IPR036249">
    <property type="entry name" value="Thioredoxin-like_sf"/>
</dbReference>
<gene>
    <name evidence="4" type="ORF">SAMN05444002_3225</name>
</gene>
<accession>A0A1N6HAR6</accession>
<dbReference type="PANTHER" id="PTHR44051:SF8">
    <property type="entry name" value="GLUTATHIONE S-TRANSFERASE GSTA"/>
    <property type="match status" value="1"/>
</dbReference>
<dbReference type="Gene3D" id="3.40.30.10">
    <property type="entry name" value="Glutaredoxin"/>
    <property type="match status" value="1"/>
</dbReference>
<dbReference type="InterPro" id="IPR010987">
    <property type="entry name" value="Glutathione-S-Trfase_C-like"/>
</dbReference>
<dbReference type="PANTHER" id="PTHR44051">
    <property type="entry name" value="GLUTATHIONE S-TRANSFERASE-RELATED"/>
    <property type="match status" value="1"/>
</dbReference>
<keyword evidence="5" id="KW-1185">Reference proteome</keyword>
<evidence type="ECO:0000313" key="5">
    <source>
        <dbReference type="Proteomes" id="UP000184932"/>
    </source>
</evidence>
<dbReference type="EMBL" id="FSRL01000001">
    <property type="protein sequence ID" value="SIO16924.1"/>
    <property type="molecule type" value="Genomic_DNA"/>
</dbReference>
<reference evidence="5" key="1">
    <citation type="submission" date="2016-11" db="EMBL/GenBank/DDBJ databases">
        <authorList>
            <person name="Varghese N."/>
            <person name="Submissions S."/>
        </authorList>
    </citation>
    <scope>NUCLEOTIDE SEQUENCE [LARGE SCALE GENOMIC DNA]</scope>
    <source>
        <strain evidence="5">DSM 29440</strain>
    </source>
</reference>
<dbReference type="Proteomes" id="UP000184932">
    <property type="component" value="Unassembled WGS sequence"/>
</dbReference>
<feature type="domain" description="GST C-terminal" evidence="3">
    <location>
        <begin position="72"/>
        <end position="217"/>
    </location>
</feature>
<organism evidence="4 5">
    <name type="scientific">Vannielia litorea</name>
    <dbReference type="NCBI Taxonomy" id="1217970"/>
    <lineage>
        <taxon>Bacteria</taxon>
        <taxon>Pseudomonadati</taxon>
        <taxon>Pseudomonadota</taxon>
        <taxon>Alphaproteobacteria</taxon>
        <taxon>Rhodobacterales</taxon>
        <taxon>Paracoccaceae</taxon>
        <taxon>Vannielia</taxon>
    </lineage>
</organism>
<dbReference type="SFLD" id="SFLDS00019">
    <property type="entry name" value="Glutathione_Transferase_(cytos"/>
    <property type="match status" value="1"/>
</dbReference>
<sequence length="222" mass="24464">MKDSRLKVWGYDWVPDFAKGQVRDFRVRWALIEASFAYEVDHVTMGTQGKPEHLARQPFGQVPVLEVDGTPMFESGAIVWRIAEQSDVLLPPGLDRYAALSWVFAALNSVEPLTGVVGTVQTFVEDREAAERVAPTLRAMAGKKLKRLAGALGDKDYLLGGTFCVADLMMASVLHGLDGLALIEDFPSLVAYRDRCLARPAYQKAMTDQIAEIESNAANYAK</sequence>
<proteinExistence type="inferred from homology"/>
<evidence type="ECO:0000259" key="2">
    <source>
        <dbReference type="PROSITE" id="PS50404"/>
    </source>
</evidence>
<dbReference type="CDD" id="cd03207">
    <property type="entry name" value="GST_C_8"/>
    <property type="match status" value="1"/>
</dbReference>
<dbReference type="GO" id="GO:0016740">
    <property type="term" value="F:transferase activity"/>
    <property type="evidence" value="ECO:0007669"/>
    <property type="project" value="UniProtKB-KW"/>
</dbReference>